<evidence type="ECO:0000259" key="2">
    <source>
        <dbReference type="Pfam" id="PF10505"/>
    </source>
</evidence>
<dbReference type="AlphaFoldDB" id="A0AAV1MVF6"/>
<dbReference type="EMBL" id="CAWUFR010000005">
    <property type="protein sequence ID" value="CAK6951030.1"/>
    <property type="molecule type" value="Genomic_DNA"/>
</dbReference>
<evidence type="ECO:0000313" key="3">
    <source>
        <dbReference type="EMBL" id="CAK6951030.1"/>
    </source>
</evidence>
<feature type="compositionally biased region" description="Basic residues" evidence="1">
    <location>
        <begin position="610"/>
        <end position="619"/>
    </location>
</feature>
<feature type="domain" description="Little elongation complex subunit 2 C-terminal" evidence="2">
    <location>
        <begin position="722"/>
        <end position="929"/>
    </location>
</feature>
<reference evidence="3 4" key="1">
    <citation type="submission" date="2024-01" db="EMBL/GenBank/DDBJ databases">
        <authorList>
            <person name="Alioto T."/>
            <person name="Alioto T."/>
            <person name="Gomez Garrido J."/>
        </authorList>
    </citation>
    <scope>NUCLEOTIDE SEQUENCE [LARGE SCALE GENOMIC DNA]</scope>
</reference>
<dbReference type="PANTHER" id="PTHR14633:SF3">
    <property type="entry name" value="LITTLE ELONGATION COMPLEX SUBUNIT 2"/>
    <property type="match status" value="1"/>
</dbReference>
<dbReference type="InterPro" id="IPR019535">
    <property type="entry name" value="ICE2_C"/>
</dbReference>
<feature type="region of interest" description="Disordered" evidence="1">
    <location>
        <begin position="469"/>
        <end position="524"/>
    </location>
</feature>
<feature type="compositionally biased region" description="Polar residues" evidence="1">
    <location>
        <begin position="640"/>
        <end position="659"/>
    </location>
</feature>
<dbReference type="GO" id="GO:0008023">
    <property type="term" value="C:transcription elongation factor complex"/>
    <property type="evidence" value="ECO:0007669"/>
    <property type="project" value="InterPro"/>
</dbReference>
<evidence type="ECO:0000256" key="1">
    <source>
        <dbReference type="SAM" id="MobiDB-lite"/>
    </source>
</evidence>
<feature type="region of interest" description="Disordered" evidence="1">
    <location>
        <begin position="927"/>
        <end position="984"/>
    </location>
</feature>
<feature type="compositionally biased region" description="Polar residues" evidence="1">
    <location>
        <begin position="597"/>
        <end position="609"/>
    </location>
</feature>
<feature type="compositionally biased region" description="Polar residues" evidence="1">
    <location>
        <begin position="469"/>
        <end position="481"/>
    </location>
</feature>
<feature type="region of interest" description="Disordered" evidence="1">
    <location>
        <begin position="640"/>
        <end position="666"/>
    </location>
</feature>
<feature type="compositionally biased region" description="Polar residues" evidence="1">
    <location>
        <begin position="504"/>
        <end position="521"/>
    </location>
</feature>
<dbReference type="PANTHER" id="PTHR14633">
    <property type="entry name" value="LITTLE ELONGATION COMPLEX SUBUNIT 2"/>
    <property type="match status" value="1"/>
</dbReference>
<gene>
    <name evidence="3" type="ORF">FSCOSCO3_A001178</name>
</gene>
<organism evidence="3 4">
    <name type="scientific">Scomber scombrus</name>
    <name type="common">Atlantic mackerel</name>
    <name type="synonym">Scomber vernalis</name>
    <dbReference type="NCBI Taxonomy" id="13677"/>
    <lineage>
        <taxon>Eukaryota</taxon>
        <taxon>Metazoa</taxon>
        <taxon>Chordata</taxon>
        <taxon>Craniata</taxon>
        <taxon>Vertebrata</taxon>
        <taxon>Euteleostomi</taxon>
        <taxon>Actinopterygii</taxon>
        <taxon>Neopterygii</taxon>
        <taxon>Teleostei</taxon>
        <taxon>Neoteleostei</taxon>
        <taxon>Acanthomorphata</taxon>
        <taxon>Pelagiaria</taxon>
        <taxon>Scombriformes</taxon>
        <taxon>Scombridae</taxon>
        <taxon>Scomber</taxon>
    </lineage>
</organism>
<accession>A0AAV1MVF6</accession>
<comment type="caution">
    <text evidence="3">The sequence shown here is derived from an EMBL/GenBank/DDBJ whole genome shotgun (WGS) entry which is preliminary data.</text>
</comment>
<sequence length="984" mass="109337">MCLYANITSKEEASQTCLQQLLNVLLNVVIPAAHNTVTIMELVWEDPPVPEAPFFTRDHYDKYSLAPTVRELWTFLQSPVENASIIQDRDAGAAKASCFPTTEEAAEFKDDSCISKEESCCDSHDSDGLFSDNAADGAEYHKDPKNTKVELKQSKNEADAAYLEPRLPFPCMSGLSSQEQKMYLGILMSKNKRNPPESLKARVNNEVMQFMRYLQDVSRICADDYNFISQGAVQYSEDFFNCCLECIKTFPQLYQIHELTSLTGGTFNPGLTLTFEKQLLIMGNVDITDHKMVPADAQLASDYQSVSSENPPAKKAKDMHAIISSDSNAEKLCARYEPHVCLTRDALVRLLDNHGPDFGEQWELPFWVKLNPGKGSCQKKTVYIDSPLLKTEMTVRERSHIFHEESLKLSIKRNGSTNVFHLMTELPENEQLLSPENSQRNCVSFENNGLDFEVDLTDLETFGETTPLKTSKVQKMQNEQDTCVKTEKATGSSPLSRTKRSSERLVNTSSSSQERGASLTVNDFPITQPVVREASVAMTEQLRQDSAQESDKDQTFTADSDDERLVIDDSLLHAATPTRQCKPQPTPGSTDPPLTRASVNSASSSPQKVTRQRQSKRAKVAGDQLSEILQMQTAMFNSANGSSKCSSMPLETNSPTKVTGPSLHSHPTSLVKPCVSSYLERNQSQDGETCVAPLHGSAPVVHTTEQKKILTQDLQAGAEDEQDYEAPEKGNLIYKIYSLQDLLLMVCSSVSLTHTRKAGGSKNQYVPVHVLPKLEYQLSYGVECLSSTEACQLWTETVLHSSTVSYIAHINAHTSKVAQLRKLPDDWKQNISCGFKPSKSLNILHHLLKKLSGLEEGQYLMAHKAGEPFVTLFKAANGKVSRGLYNLQQVHSTVPQPPASGLVPWIPVDPAVVLPFHQKHSRVPCTFPPRPFLKTPKDGTSQSNNHGARQSKKNLNAGGNKKKKGNKRSAKRKKYMKKLVQKSI</sequence>
<dbReference type="GO" id="GO:0042796">
    <property type="term" value="P:snRNA transcription by RNA polymerase III"/>
    <property type="evidence" value="ECO:0007669"/>
    <property type="project" value="TreeGrafter"/>
</dbReference>
<name>A0AAV1MVF6_SCOSC</name>
<feature type="compositionally biased region" description="Polar residues" evidence="1">
    <location>
        <begin position="938"/>
        <end position="948"/>
    </location>
</feature>
<feature type="region of interest" description="Disordered" evidence="1">
    <location>
        <begin position="541"/>
        <end position="621"/>
    </location>
</feature>
<proteinExistence type="predicted"/>
<keyword evidence="4" id="KW-1185">Reference proteome</keyword>
<dbReference type="GO" id="GO:0045945">
    <property type="term" value="P:positive regulation of transcription by RNA polymerase III"/>
    <property type="evidence" value="ECO:0007669"/>
    <property type="project" value="TreeGrafter"/>
</dbReference>
<dbReference type="Pfam" id="PF10505">
    <property type="entry name" value="NARG2_C"/>
    <property type="match status" value="1"/>
</dbReference>
<protein>
    <submittedName>
        <fullName evidence="3">Little elongation complex subunit 2</fullName>
    </submittedName>
</protein>
<feature type="compositionally biased region" description="Basic residues" evidence="1">
    <location>
        <begin position="960"/>
        <end position="984"/>
    </location>
</feature>
<dbReference type="Proteomes" id="UP001314229">
    <property type="component" value="Unassembled WGS sequence"/>
</dbReference>
<feature type="compositionally biased region" description="Polar residues" evidence="1">
    <location>
        <begin position="577"/>
        <end position="589"/>
    </location>
</feature>
<evidence type="ECO:0000313" key="4">
    <source>
        <dbReference type="Proteomes" id="UP001314229"/>
    </source>
</evidence>
<dbReference type="GO" id="GO:0042795">
    <property type="term" value="P:snRNA transcription by RNA polymerase II"/>
    <property type="evidence" value="ECO:0007669"/>
    <property type="project" value="TreeGrafter"/>
</dbReference>